<dbReference type="GO" id="GO:0005634">
    <property type="term" value="C:nucleus"/>
    <property type="evidence" value="ECO:0007669"/>
    <property type="project" value="TreeGrafter"/>
</dbReference>
<comment type="similarity">
    <text evidence="1 4">Belongs to the inositol phosphokinase (IPK) family.</text>
</comment>
<keyword evidence="6" id="KW-1185">Reference proteome</keyword>
<dbReference type="Proteomes" id="UP000077521">
    <property type="component" value="Unassembled WGS sequence"/>
</dbReference>
<evidence type="ECO:0000256" key="2">
    <source>
        <dbReference type="ARBA" id="ARBA00022679"/>
    </source>
</evidence>
<dbReference type="GO" id="GO:0032958">
    <property type="term" value="P:inositol phosphate biosynthetic process"/>
    <property type="evidence" value="ECO:0007669"/>
    <property type="project" value="InterPro"/>
</dbReference>
<dbReference type="SUPFAM" id="SSF56104">
    <property type="entry name" value="SAICAR synthase-like"/>
    <property type="match status" value="1"/>
</dbReference>
<evidence type="ECO:0000313" key="6">
    <source>
        <dbReference type="Proteomes" id="UP000077521"/>
    </source>
</evidence>
<dbReference type="PANTHER" id="PTHR12400">
    <property type="entry name" value="INOSITOL POLYPHOSPHATE KINASE"/>
    <property type="match status" value="1"/>
</dbReference>
<reference evidence="5" key="1">
    <citation type="submission" date="2016-04" db="EMBL/GenBank/DDBJ databases">
        <authorList>
            <person name="Nguyen H.D."/>
            <person name="Samba Siva P."/>
            <person name="Cullis J."/>
            <person name="Levesque C.A."/>
            <person name="Hambleton S."/>
        </authorList>
    </citation>
    <scope>NUCLEOTIDE SEQUENCE</scope>
    <source>
        <strain evidence="5">DAOMC 236416</strain>
    </source>
</reference>
<dbReference type="GO" id="GO:0005737">
    <property type="term" value="C:cytoplasm"/>
    <property type="evidence" value="ECO:0007669"/>
    <property type="project" value="TreeGrafter"/>
</dbReference>
<dbReference type="Gene3D" id="3.30.470.160">
    <property type="entry name" value="Inositol polyphosphate kinase"/>
    <property type="match status" value="1"/>
</dbReference>
<dbReference type="EC" id="2.7.-.-" evidence="4"/>
<name>A0A177TMA8_9BASI</name>
<evidence type="ECO:0000256" key="3">
    <source>
        <dbReference type="ARBA" id="ARBA00022777"/>
    </source>
</evidence>
<dbReference type="Pfam" id="PF03770">
    <property type="entry name" value="IPK"/>
    <property type="match status" value="2"/>
</dbReference>
<dbReference type="EMBL" id="LWDF02000001">
    <property type="protein sequence ID" value="KAE8260934.1"/>
    <property type="molecule type" value="Genomic_DNA"/>
</dbReference>
<evidence type="ECO:0000256" key="4">
    <source>
        <dbReference type="RuleBase" id="RU363090"/>
    </source>
</evidence>
<gene>
    <name evidence="5" type="ORF">A4X13_0g17</name>
</gene>
<evidence type="ECO:0000256" key="1">
    <source>
        <dbReference type="ARBA" id="ARBA00007374"/>
    </source>
</evidence>
<dbReference type="GO" id="GO:0008440">
    <property type="term" value="F:inositol-1,4,5-trisphosphate 3-kinase activity"/>
    <property type="evidence" value="ECO:0007669"/>
    <property type="project" value="TreeGrafter"/>
</dbReference>
<keyword evidence="2 4" id="KW-0808">Transferase</keyword>
<dbReference type="GO" id="GO:0000824">
    <property type="term" value="F:inositol-1,4,5,6-tetrakisphosphate 3-kinase activity"/>
    <property type="evidence" value="ECO:0007669"/>
    <property type="project" value="TreeGrafter"/>
</dbReference>
<accession>A0A177TMA8</accession>
<dbReference type="InterPro" id="IPR038286">
    <property type="entry name" value="IPK_sf"/>
</dbReference>
<dbReference type="GO" id="GO:0046854">
    <property type="term" value="P:phosphatidylinositol phosphate biosynthetic process"/>
    <property type="evidence" value="ECO:0007669"/>
    <property type="project" value="TreeGrafter"/>
</dbReference>
<evidence type="ECO:0000313" key="5">
    <source>
        <dbReference type="EMBL" id="KAE8260934.1"/>
    </source>
</evidence>
<protein>
    <recommendedName>
        <fullName evidence="4">Kinase</fullName>
        <ecNumber evidence="4">2.7.-.-</ecNumber>
    </recommendedName>
</protein>
<sequence>MSTSGTYPAPYPLHPPLSSNDFDPPQLQSFDAQVAGHPYTVFRTRGGQVVVKRSLPAEILFYYKHFTQDPTLAPEPGQGLSELTPRCHGAVTLSEADDLKNKDKSKLPDSVIKTSPLLPKLLDLSPPLLVDNDPSSSPANALVLENILHGFVSPNVLDIKLGTQLWDENSTPEKKERMIKAAESCTSAQFGIRLTGWQTWDEAKQESFSVSKLFGKNILTKDELELGARIFFCSPRPTVDTDKYNQIVSGSEPVAEKPIDSLPSLPGQLVHRVVSQGLAPQLQQIYELVKNMEWRVRGGSVLLVFEGNQEALERKLNDPSGDPSAYCKARLIDFAHATFVPGQGPDEGYVQGLQTSMALLEHVAAETTPASQAA</sequence>
<organism evidence="5 6">
    <name type="scientific">Tilletia indica</name>
    <dbReference type="NCBI Taxonomy" id="43049"/>
    <lineage>
        <taxon>Eukaryota</taxon>
        <taxon>Fungi</taxon>
        <taxon>Dikarya</taxon>
        <taxon>Basidiomycota</taxon>
        <taxon>Ustilaginomycotina</taxon>
        <taxon>Exobasidiomycetes</taxon>
        <taxon>Tilletiales</taxon>
        <taxon>Tilletiaceae</taxon>
        <taxon>Tilletia</taxon>
    </lineage>
</organism>
<dbReference type="InterPro" id="IPR005522">
    <property type="entry name" value="IPK"/>
</dbReference>
<dbReference type="PANTHER" id="PTHR12400:SF108">
    <property type="entry name" value="KINASE"/>
    <property type="match status" value="1"/>
</dbReference>
<proteinExistence type="inferred from homology"/>
<reference evidence="5" key="2">
    <citation type="journal article" date="2019" name="IMA Fungus">
        <title>Genome sequencing and comparison of five Tilletia species to identify candidate genes for the detection of regulated species infecting wheat.</title>
        <authorList>
            <person name="Nguyen H.D.T."/>
            <person name="Sultana T."/>
            <person name="Kesanakurti P."/>
            <person name="Hambleton S."/>
        </authorList>
    </citation>
    <scope>NUCLEOTIDE SEQUENCE</scope>
    <source>
        <strain evidence="5">DAOMC 236416</strain>
    </source>
</reference>
<keyword evidence="3 4" id="KW-0418">Kinase</keyword>
<dbReference type="AlphaFoldDB" id="A0A177TMA8"/>
<comment type="caution">
    <text evidence="5">The sequence shown here is derived from an EMBL/GenBank/DDBJ whole genome shotgun (WGS) entry which is preliminary data.</text>
</comment>